<dbReference type="AlphaFoldDB" id="A0A940SKK7"/>
<organism evidence="2 3">
    <name type="scientific">Gottfriedia endophytica</name>
    <dbReference type="NCBI Taxonomy" id="2820819"/>
    <lineage>
        <taxon>Bacteria</taxon>
        <taxon>Bacillati</taxon>
        <taxon>Bacillota</taxon>
        <taxon>Bacilli</taxon>
        <taxon>Bacillales</taxon>
        <taxon>Bacillaceae</taxon>
        <taxon>Gottfriedia</taxon>
    </lineage>
</organism>
<evidence type="ECO:0000313" key="2">
    <source>
        <dbReference type="EMBL" id="MBP0725358.1"/>
    </source>
</evidence>
<reference evidence="2" key="1">
    <citation type="submission" date="2021-04" db="EMBL/GenBank/DDBJ databases">
        <title>Genome seq and assembly of Bacillus sp.</title>
        <authorList>
            <person name="Chhetri G."/>
        </authorList>
    </citation>
    <scope>NUCLEOTIDE SEQUENCE</scope>
    <source>
        <strain evidence="2">RG28</strain>
    </source>
</reference>
<accession>A0A940SKK7</accession>
<sequence length="154" mass="18323">MKQRHEIFFNQLEKIRGYLLKVADVAKEEAEVIPKGFKNNIRWNLGHVYLEQYMWIKNVTREEVDVPNEYDKWFGWGSSPENFTAETPSLEELKILLKDQLPKIKETYGDKLEEEFEPTEMWGMTTIEQVLIWTNFHEGMHLQAILDIKKCMNA</sequence>
<proteinExistence type="predicted"/>
<dbReference type="Proteomes" id="UP000682134">
    <property type="component" value="Unassembled WGS sequence"/>
</dbReference>
<dbReference type="InterPro" id="IPR034660">
    <property type="entry name" value="DinB/YfiT-like"/>
</dbReference>
<dbReference type="RefSeq" id="WP_209404837.1">
    <property type="nucleotide sequence ID" value="NZ_JAGIYQ010000005.1"/>
</dbReference>
<gene>
    <name evidence="2" type="ORF">J5Y03_09175</name>
</gene>
<dbReference type="Pfam" id="PF12867">
    <property type="entry name" value="DinB_2"/>
    <property type="match status" value="1"/>
</dbReference>
<dbReference type="EMBL" id="JAGIYQ010000005">
    <property type="protein sequence ID" value="MBP0725358.1"/>
    <property type="molecule type" value="Genomic_DNA"/>
</dbReference>
<evidence type="ECO:0000313" key="3">
    <source>
        <dbReference type="Proteomes" id="UP000682134"/>
    </source>
</evidence>
<dbReference type="SUPFAM" id="SSF109854">
    <property type="entry name" value="DinB/YfiT-like putative metalloenzymes"/>
    <property type="match status" value="1"/>
</dbReference>
<dbReference type="Gene3D" id="1.20.120.450">
    <property type="entry name" value="dinb family like domain"/>
    <property type="match status" value="1"/>
</dbReference>
<evidence type="ECO:0000259" key="1">
    <source>
        <dbReference type="Pfam" id="PF12867"/>
    </source>
</evidence>
<keyword evidence="3" id="KW-1185">Reference proteome</keyword>
<protein>
    <submittedName>
        <fullName evidence="2">DinB family protein</fullName>
    </submittedName>
</protein>
<comment type="caution">
    <text evidence="2">The sequence shown here is derived from an EMBL/GenBank/DDBJ whole genome shotgun (WGS) entry which is preliminary data.</text>
</comment>
<feature type="domain" description="DinB-like" evidence="1">
    <location>
        <begin position="11"/>
        <end position="145"/>
    </location>
</feature>
<name>A0A940SKK7_9BACI</name>
<dbReference type="InterPro" id="IPR024775">
    <property type="entry name" value="DinB-like"/>
</dbReference>